<dbReference type="PANTHER" id="PTHR12811">
    <property type="entry name" value="VACUOLAR PROTEIN SORTING VPS16"/>
    <property type="match status" value="1"/>
</dbReference>
<evidence type="ECO:0000313" key="5">
    <source>
        <dbReference type="EMBL" id="ORX51838.1"/>
    </source>
</evidence>
<evidence type="ECO:0000259" key="4">
    <source>
        <dbReference type="Pfam" id="PF04841"/>
    </source>
</evidence>
<dbReference type="InterPro" id="IPR038132">
    <property type="entry name" value="Vps16_C_sf"/>
</dbReference>
<dbReference type="PANTHER" id="PTHR12811:SF0">
    <property type="entry name" value="VACUOLAR PROTEIN SORTING-ASSOCIATED PROTEIN 16 HOMOLOG"/>
    <property type="match status" value="1"/>
</dbReference>
<comment type="caution">
    <text evidence="5">The sequence shown here is derived from an EMBL/GenBank/DDBJ whole genome shotgun (WGS) entry which is preliminary data.</text>
</comment>
<dbReference type="SUPFAM" id="SSF50978">
    <property type="entry name" value="WD40 repeat-like"/>
    <property type="match status" value="1"/>
</dbReference>
<dbReference type="GO" id="GO:0030897">
    <property type="term" value="C:HOPS complex"/>
    <property type="evidence" value="ECO:0007669"/>
    <property type="project" value="TreeGrafter"/>
</dbReference>
<dbReference type="GO" id="GO:0016197">
    <property type="term" value="P:endosomal transport"/>
    <property type="evidence" value="ECO:0007669"/>
    <property type="project" value="TreeGrafter"/>
</dbReference>
<sequence>MNSILETHPTINWEALHDKFYRKEEFYTMEWEGINLSRYRVAGAPYGGPIAMIRDNSKILTLDNDEVKSIMYFYTSAGRLIHQFQWTHGKIIAMQWTDTENFVTVLDDGTVCIFDIHGEFSQFSLGREAKDNGVIDCIIWGSGLVVMTSNYRLIAVNNLDEPRPKLLADAKLTEKPHSWVVLQPQFTLSRSIEVLLAVGNTILVVDMSDVQDQLLNQGPFNKMCVSMDGKLLALFNGIGELWVISTDFQKNLSQYNTGSVVPPDQMVWCSTDTVLLYWTGYILMVGPFGDWIKYDYESPVYLIPEIDGVRIITNETCEFLQKVPESTESIFRIGSTTPGAILFDAYEQFVNKNPKADENIRMIKYELEDAVDTCIQAAGNEINIKNQKALLKAASFGKCFIEFYNSEKFVKMCQIIRVLNAIRFYEIGIPLTYAQYCRLTPEVLIDRLTNCYYHLLAIRICNYLEMNTERVVVHWACAKIKTFTDDEEILSKLIIDKLTTTNEGKPSLCYTEIAKEAYRSGMPKLATKLLDFESQAANQVPLLISMQEDELSLKKAIESGDTDLIYLVILHLHRKLPIADFFKIINEKPLACNLLEVYCKQQNLPLLKDFYYQADNKSDMAAILTNESYEEKDVMSRIEKLKTALKYYSEDKDRSFEVKSTDEHIRLLKIQEQLENKKGQDFLELSLSETIFKCLCLGITDTASVLRTEFRIPDKRFWWIKLKALVKTNDWDGLEKFSKQKSPIGYIPFIEECLKANAPQEASKYVEKCDADQRPALWQRIRGEQQQ</sequence>
<proteinExistence type="inferred from homology"/>
<evidence type="ECO:0000256" key="2">
    <source>
        <dbReference type="PIRNR" id="PIRNR007949"/>
    </source>
</evidence>
<dbReference type="InterPro" id="IPR015943">
    <property type="entry name" value="WD40/YVTN_repeat-like_dom_sf"/>
</dbReference>
<evidence type="ECO:0000256" key="1">
    <source>
        <dbReference type="ARBA" id="ARBA00009250"/>
    </source>
</evidence>
<reference evidence="5 6" key="1">
    <citation type="submission" date="2016-08" db="EMBL/GenBank/DDBJ databases">
        <title>Genomes of anaerobic fungi encode conserved fungal cellulosomes for biomass hydrolysis.</title>
        <authorList>
            <consortium name="DOE Joint Genome Institute"/>
            <person name="Haitjema C.H."/>
            <person name="Gilmore S.P."/>
            <person name="Henske J.K."/>
            <person name="Solomon K.V."/>
            <person name="De Groot R."/>
            <person name="Kuo A."/>
            <person name="Mondo S.J."/>
            <person name="Salamov A.A."/>
            <person name="Labutti K."/>
            <person name="Zhao Z."/>
            <person name="Chiniquy J."/>
            <person name="Barry K."/>
            <person name="Brewer H.M."/>
            <person name="Purvine S.O."/>
            <person name="Wright A.T."/>
            <person name="Boxma B."/>
            <person name="Van Alen T."/>
            <person name="Hackstein J.H."/>
            <person name="Baker S.E."/>
            <person name="Grigoriev I.V."/>
            <person name="O'Malley M.A."/>
        </authorList>
    </citation>
    <scope>NUCLEOTIDE SEQUENCE [LARGE SCALE GENOMIC DNA]</scope>
    <source>
        <strain evidence="6">finn</strain>
    </source>
</reference>
<dbReference type="GO" id="GO:0006886">
    <property type="term" value="P:intracellular protein transport"/>
    <property type="evidence" value="ECO:0007669"/>
    <property type="project" value="InterPro"/>
</dbReference>
<dbReference type="Gene3D" id="1.10.150.780">
    <property type="entry name" value="Vps16, C-terminal region"/>
    <property type="match status" value="1"/>
</dbReference>
<dbReference type="InterPro" id="IPR036322">
    <property type="entry name" value="WD40_repeat_dom_sf"/>
</dbReference>
<dbReference type="STRING" id="1754191.A0A1Y1VCK6"/>
<dbReference type="GO" id="GO:0005768">
    <property type="term" value="C:endosome"/>
    <property type="evidence" value="ECO:0007669"/>
    <property type="project" value="TreeGrafter"/>
</dbReference>
<dbReference type="OrthoDB" id="1792at2759"/>
<dbReference type="Gene3D" id="2.130.10.10">
    <property type="entry name" value="YVTN repeat-like/Quinoprotein amine dehydrogenase"/>
    <property type="match status" value="1"/>
</dbReference>
<dbReference type="Pfam" id="PF04840">
    <property type="entry name" value="Vps16_C"/>
    <property type="match status" value="1"/>
</dbReference>
<comment type="function">
    <text evidence="2">Essential for vacuolar protein sorting. Required for vacuole biogenesis, stability and to maintain vacuole morphology.</text>
</comment>
<dbReference type="GO" id="GO:0003779">
    <property type="term" value="F:actin binding"/>
    <property type="evidence" value="ECO:0007669"/>
    <property type="project" value="TreeGrafter"/>
</dbReference>
<dbReference type="GO" id="GO:0098588">
    <property type="term" value="C:bounding membrane of organelle"/>
    <property type="evidence" value="ECO:0007669"/>
    <property type="project" value="UniProtKB-ARBA"/>
</dbReference>
<dbReference type="InterPro" id="IPR006926">
    <property type="entry name" value="Vps16_N"/>
</dbReference>
<accession>A0A1Y1VCK6</accession>
<evidence type="ECO:0000259" key="3">
    <source>
        <dbReference type="Pfam" id="PF04840"/>
    </source>
</evidence>
<dbReference type="PIRSF" id="PIRSF007949">
    <property type="entry name" value="VPS16"/>
    <property type="match status" value="1"/>
</dbReference>
<dbReference type="InterPro" id="IPR016534">
    <property type="entry name" value="VPS16"/>
</dbReference>
<keyword evidence="2" id="KW-0813">Transport</keyword>
<dbReference type="GO" id="GO:0042144">
    <property type="term" value="P:vacuole fusion, non-autophagic"/>
    <property type="evidence" value="ECO:0007669"/>
    <property type="project" value="TreeGrafter"/>
</dbReference>
<gene>
    <name evidence="5" type="ORF">BCR36DRAFT_350866</name>
</gene>
<dbReference type="EMBL" id="MCFH01000017">
    <property type="protein sequence ID" value="ORX51838.1"/>
    <property type="molecule type" value="Genomic_DNA"/>
</dbReference>
<dbReference type="AlphaFoldDB" id="A0A1Y1VCK6"/>
<feature type="domain" description="Vps16 N-terminal" evidence="4">
    <location>
        <begin position="9"/>
        <end position="410"/>
    </location>
</feature>
<dbReference type="InterPro" id="IPR006925">
    <property type="entry name" value="Vps16_C"/>
</dbReference>
<reference evidence="5 6" key="2">
    <citation type="submission" date="2016-08" db="EMBL/GenBank/DDBJ databases">
        <title>Pervasive Adenine N6-methylation of Active Genes in Fungi.</title>
        <authorList>
            <consortium name="DOE Joint Genome Institute"/>
            <person name="Mondo S.J."/>
            <person name="Dannebaum R.O."/>
            <person name="Kuo R.C."/>
            <person name="Labutti K."/>
            <person name="Haridas S."/>
            <person name="Kuo A."/>
            <person name="Salamov A."/>
            <person name="Ahrendt S.R."/>
            <person name="Lipzen A."/>
            <person name="Sullivan W."/>
            <person name="Andreopoulos W.B."/>
            <person name="Clum A."/>
            <person name="Lindquist E."/>
            <person name="Daum C."/>
            <person name="Ramamoorthy G.K."/>
            <person name="Gryganskyi A."/>
            <person name="Culley D."/>
            <person name="Magnuson J.K."/>
            <person name="James T.Y."/>
            <person name="O'Malley M.A."/>
            <person name="Stajich J.E."/>
            <person name="Spatafora J.W."/>
            <person name="Visel A."/>
            <person name="Grigoriev I.V."/>
        </authorList>
    </citation>
    <scope>NUCLEOTIDE SEQUENCE [LARGE SCALE GENOMIC DNA]</scope>
    <source>
        <strain evidence="6">finn</strain>
    </source>
</reference>
<name>A0A1Y1VCK6_9FUNG</name>
<evidence type="ECO:0000313" key="6">
    <source>
        <dbReference type="Proteomes" id="UP000193719"/>
    </source>
</evidence>
<dbReference type="FunFam" id="1.10.150.780:FF:000001">
    <property type="entry name" value="Vacuolar protein sorting-associated protein 16 homolog"/>
    <property type="match status" value="1"/>
</dbReference>
<protein>
    <recommendedName>
        <fullName evidence="2">Probable vacuolar protein sorting-associated protein 16 homolog</fullName>
    </recommendedName>
</protein>
<organism evidence="5 6">
    <name type="scientific">Piromyces finnis</name>
    <dbReference type="NCBI Taxonomy" id="1754191"/>
    <lineage>
        <taxon>Eukaryota</taxon>
        <taxon>Fungi</taxon>
        <taxon>Fungi incertae sedis</taxon>
        <taxon>Chytridiomycota</taxon>
        <taxon>Chytridiomycota incertae sedis</taxon>
        <taxon>Neocallimastigomycetes</taxon>
        <taxon>Neocallimastigales</taxon>
        <taxon>Neocallimastigaceae</taxon>
        <taxon>Piromyces</taxon>
    </lineage>
</organism>
<feature type="domain" description="Vps16 C-terminal" evidence="3">
    <location>
        <begin position="509"/>
        <end position="783"/>
    </location>
</feature>
<keyword evidence="6" id="KW-1185">Reference proteome</keyword>
<dbReference type="Proteomes" id="UP000193719">
    <property type="component" value="Unassembled WGS sequence"/>
</dbReference>
<dbReference type="Pfam" id="PF04841">
    <property type="entry name" value="Vps16_N"/>
    <property type="match status" value="1"/>
</dbReference>
<keyword evidence="2" id="KW-0653">Protein transport</keyword>
<comment type="similarity">
    <text evidence="1 2">Belongs to the VPS16 family.</text>
</comment>